<dbReference type="Pfam" id="PF06891">
    <property type="entry name" value="P2_Phage_GpR"/>
    <property type="match status" value="1"/>
</dbReference>
<evidence type="ECO:0000313" key="2">
    <source>
        <dbReference type="Proteomes" id="UP000317663"/>
    </source>
</evidence>
<dbReference type="AlphaFoldDB" id="A0A502FW95"/>
<protein>
    <submittedName>
        <fullName evidence="1">Phage tail protein</fullName>
    </submittedName>
</protein>
<name>A0A502FW95_9GAMM</name>
<dbReference type="EMBL" id="RCZD01000023">
    <property type="protein sequence ID" value="TPG53326.1"/>
    <property type="molecule type" value="Genomic_DNA"/>
</dbReference>
<reference evidence="1 2" key="1">
    <citation type="journal article" date="2019" name="Environ. Microbiol.">
        <title>Species interactions and distinct microbial communities in high Arctic permafrost affected cryosols are associated with the CH4 and CO2 gas fluxes.</title>
        <authorList>
            <person name="Altshuler I."/>
            <person name="Hamel J."/>
            <person name="Turney S."/>
            <person name="Magnuson E."/>
            <person name="Levesque R."/>
            <person name="Greer C."/>
            <person name="Whyte L.G."/>
        </authorList>
    </citation>
    <scope>NUCLEOTIDE SEQUENCE [LARGE SCALE GENOMIC DNA]</scope>
    <source>
        <strain evidence="1 2">E4</strain>
    </source>
</reference>
<keyword evidence="2" id="KW-1185">Reference proteome</keyword>
<gene>
    <name evidence="1" type="ORF">EAH77_24600</name>
</gene>
<accession>A0A502FW95</accession>
<dbReference type="OrthoDB" id="8564199at2"/>
<organism evidence="1 2">
    <name type="scientific">Ewingella americana</name>
    <dbReference type="NCBI Taxonomy" id="41202"/>
    <lineage>
        <taxon>Bacteria</taxon>
        <taxon>Pseudomonadati</taxon>
        <taxon>Pseudomonadota</taxon>
        <taxon>Gammaproteobacteria</taxon>
        <taxon>Enterobacterales</taxon>
        <taxon>Yersiniaceae</taxon>
        <taxon>Ewingella</taxon>
    </lineage>
</organism>
<dbReference type="RefSeq" id="WP_140475994.1">
    <property type="nucleotide sequence ID" value="NZ_RCZD01000023.1"/>
</dbReference>
<dbReference type="Proteomes" id="UP000317663">
    <property type="component" value="Unassembled WGS sequence"/>
</dbReference>
<proteinExistence type="predicted"/>
<dbReference type="InterPro" id="IPR009678">
    <property type="entry name" value="Phage_tail_completion_R"/>
</dbReference>
<sequence length="153" mass="17244">MLKPTQLQQRLIEQIPLLSTQPEKLVILTGNGNVVSTLAPSLSFEYRFPLTLTVSDSGLSDKLADLIVVTVLDWLTENQPDILSSSTRRLTDVSYARQENSLTMTLQLTERVQVQDTDGVRTITHLPEPPRPEDNVRPHQVYLNGELISHWAE</sequence>
<comment type="caution">
    <text evidence="1">The sequence shown here is derived from an EMBL/GenBank/DDBJ whole genome shotgun (WGS) entry which is preliminary data.</text>
</comment>
<evidence type="ECO:0000313" key="1">
    <source>
        <dbReference type="EMBL" id="TPG53326.1"/>
    </source>
</evidence>